<feature type="chain" id="PRO_5045400527" description="GGDEF domain-containing protein" evidence="2">
    <location>
        <begin position="22"/>
        <end position="627"/>
    </location>
</feature>
<feature type="transmembrane region" description="Helical" evidence="1">
    <location>
        <begin position="31"/>
        <end position="53"/>
    </location>
</feature>
<proteinExistence type="predicted"/>
<dbReference type="InterPro" id="IPR000160">
    <property type="entry name" value="GGDEF_dom"/>
</dbReference>
<dbReference type="InterPro" id="IPR001633">
    <property type="entry name" value="EAL_dom"/>
</dbReference>
<dbReference type="EMBL" id="BNAO01000010">
    <property type="protein sequence ID" value="GHG76184.1"/>
    <property type="molecule type" value="Genomic_DNA"/>
</dbReference>
<organism evidence="5 6">
    <name type="scientific">Alishewanella longhuensis</name>
    <dbReference type="NCBI Taxonomy" id="1091037"/>
    <lineage>
        <taxon>Bacteria</taxon>
        <taxon>Pseudomonadati</taxon>
        <taxon>Pseudomonadota</taxon>
        <taxon>Gammaproteobacteria</taxon>
        <taxon>Alteromonadales</taxon>
        <taxon>Alteromonadaceae</taxon>
        <taxon>Alishewanella</taxon>
    </lineage>
</organism>
<gene>
    <name evidence="5" type="ORF">GCM10010919_30850</name>
</gene>
<protein>
    <recommendedName>
        <fullName evidence="7">GGDEF domain-containing protein</fullName>
    </recommendedName>
</protein>
<dbReference type="CDD" id="cd01948">
    <property type="entry name" value="EAL"/>
    <property type="match status" value="1"/>
</dbReference>
<evidence type="ECO:0000313" key="6">
    <source>
        <dbReference type="Proteomes" id="UP000659697"/>
    </source>
</evidence>
<keyword evidence="1" id="KW-0812">Transmembrane</keyword>
<feature type="domain" description="GGDEF" evidence="4">
    <location>
        <begin position="218"/>
        <end position="354"/>
    </location>
</feature>
<dbReference type="InterPro" id="IPR029787">
    <property type="entry name" value="Nucleotide_cyclase"/>
</dbReference>
<dbReference type="SMART" id="SM00052">
    <property type="entry name" value="EAL"/>
    <property type="match status" value="1"/>
</dbReference>
<dbReference type="PROSITE" id="PS50883">
    <property type="entry name" value="EAL"/>
    <property type="match status" value="1"/>
</dbReference>
<dbReference type="SUPFAM" id="SSF141868">
    <property type="entry name" value="EAL domain-like"/>
    <property type="match status" value="1"/>
</dbReference>
<comment type="caution">
    <text evidence="5">The sequence shown here is derived from an EMBL/GenBank/DDBJ whole genome shotgun (WGS) entry which is preliminary data.</text>
</comment>
<dbReference type="InterPro" id="IPR052155">
    <property type="entry name" value="Biofilm_reg_signaling"/>
</dbReference>
<dbReference type="PANTHER" id="PTHR44757">
    <property type="entry name" value="DIGUANYLATE CYCLASE DGCP"/>
    <property type="match status" value="1"/>
</dbReference>
<dbReference type="Pfam" id="PF00563">
    <property type="entry name" value="EAL"/>
    <property type="match status" value="1"/>
</dbReference>
<dbReference type="SUPFAM" id="SSF55073">
    <property type="entry name" value="Nucleotide cyclase"/>
    <property type="match status" value="1"/>
</dbReference>
<dbReference type="RefSeq" id="WP_189433947.1">
    <property type="nucleotide sequence ID" value="NZ_BNAO01000010.1"/>
</dbReference>
<dbReference type="Gene3D" id="3.20.20.450">
    <property type="entry name" value="EAL domain"/>
    <property type="match status" value="1"/>
</dbReference>
<keyword evidence="1" id="KW-1133">Transmembrane helix</keyword>
<evidence type="ECO:0008006" key="7">
    <source>
        <dbReference type="Google" id="ProtNLM"/>
    </source>
</evidence>
<accession>A0ABQ3L2D5</accession>
<name>A0ABQ3L2D5_9ALTE</name>
<sequence length="627" mass="70649">MAQHFGLLFTVALLSAPPAFANSKTFVEGAFLFTSIILCLVILALSLALYSLGRRQQKLQRLRASFNELLSETQGVIAVLDRNLSLQNGSSSLKRFLKHEESTTVSAPLNLFADATANESINYRIKHHLRTDGSWNGTAWLYNGQSSEAFQLSIQAIQPDKLRAPVYLLYGQNISQLRRENEQQLQQQLRDSDTLLPNKKLFEEHLSMTIQSCDDHYPATAVMYIQLTPIFPEYPVAAPPDFNQLAMQVAIRLQQALPFKVLLARYQHDAFTVLVPPHLCNENSTIYVNQLAHKVLACFDQQEADNLSRALNVFIGISISPNDGLDAESIIKSAEKAAEKAAVQGKNSLCFADSASQFQAPDYLALEAELERSAKQGEFEVYYQPQMSISSNRIIGFEALLRWPSPFRGMLPPPTFMPLVEETGLIIRLDRLVFRKACEQVKLWQKEGLMRGRLALNISNQQFEQADFLSFMATVLEEHEVNAHLFELELPESIFNHPTIWLRERLHSLVRMGFKLILDNFGEGIASLTQLRQYPLHGVKLSSSLTKAIDQQEQQRNICATLIRLTGYLELNVAATNIETEKQAYLLHIMGCDSQQGYHFSKAVPASEIGRLLLREASLLKIKAVNE</sequence>
<keyword evidence="1" id="KW-0472">Membrane</keyword>
<evidence type="ECO:0000259" key="4">
    <source>
        <dbReference type="PROSITE" id="PS50887"/>
    </source>
</evidence>
<feature type="domain" description="EAL" evidence="3">
    <location>
        <begin position="363"/>
        <end position="617"/>
    </location>
</feature>
<evidence type="ECO:0000256" key="1">
    <source>
        <dbReference type="SAM" id="Phobius"/>
    </source>
</evidence>
<dbReference type="PROSITE" id="PS50887">
    <property type="entry name" value="GGDEF"/>
    <property type="match status" value="1"/>
</dbReference>
<evidence type="ECO:0000313" key="5">
    <source>
        <dbReference type="EMBL" id="GHG76184.1"/>
    </source>
</evidence>
<dbReference type="Proteomes" id="UP000659697">
    <property type="component" value="Unassembled WGS sequence"/>
</dbReference>
<keyword evidence="6" id="KW-1185">Reference proteome</keyword>
<reference evidence="6" key="1">
    <citation type="journal article" date="2019" name="Int. J. Syst. Evol. Microbiol.">
        <title>The Global Catalogue of Microorganisms (GCM) 10K type strain sequencing project: providing services to taxonomists for standard genome sequencing and annotation.</title>
        <authorList>
            <consortium name="The Broad Institute Genomics Platform"/>
            <consortium name="The Broad Institute Genome Sequencing Center for Infectious Disease"/>
            <person name="Wu L."/>
            <person name="Ma J."/>
        </authorList>
    </citation>
    <scope>NUCLEOTIDE SEQUENCE [LARGE SCALE GENOMIC DNA]</scope>
    <source>
        <strain evidence="6">CGMCC 1.7003</strain>
    </source>
</reference>
<keyword evidence="2" id="KW-0732">Signal</keyword>
<dbReference type="PANTHER" id="PTHR44757:SF2">
    <property type="entry name" value="BIOFILM ARCHITECTURE MAINTENANCE PROTEIN MBAA"/>
    <property type="match status" value="1"/>
</dbReference>
<dbReference type="SMART" id="SM00267">
    <property type="entry name" value="GGDEF"/>
    <property type="match status" value="1"/>
</dbReference>
<evidence type="ECO:0000256" key="2">
    <source>
        <dbReference type="SAM" id="SignalP"/>
    </source>
</evidence>
<feature type="signal peptide" evidence="2">
    <location>
        <begin position="1"/>
        <end position="21"/>
    </location>
</feature>
<dbReference type="Gene3D" id="3.30.70.270">
    <property type="match status" value="1"/>
</dbReference>
<dbReference type="Pfam" id="PF00990">
    <property type="entry name" value="GGDEF"/>
    <property type="match status" value="1"/>
</dbReference>
<evidence type="ECO:0000259" key="3">
    <source>
        <dbReference type="PROSITE" id="PS50883"/>
    </source>
</evidence>
<dbReference type="InterPro" id="IPR043128">
    <property type="entry name" value="Rev_trsase/Diguanyl_cyclase"/>
</dbReference>
<dbReference type="InterPro" id="IPR035919">
    <property type="entry name" value="EAL_sf"/>
</dbReference>